<evidence type="ECO:0000256" key="4">
    <source>
        <dbReference type="ARBA" id="ARBA00022519"/>
    </source>
</evidence>
<dbReference type="GO" id="GO:0015740">
    <property type="term" value="P:C4-dicarboxylate transport"/>
    <property type="evidence" value="ECO:0007669"/>
    <property type="project" value="TreeGrafter"/>
</dbReference>
<evidence type="ECO:0000256" key="6">
    <source>
        <dbReference type="ARBA" id="ARBA00022989"/>
    </source>
</evidence>
<dbReference type="GO" id="GO:0005886">
    <property type="term" value="C:plasma membrane"/>
    <property type="evidence" value="ECO:0007669"/>
    <property type="project" value="UniProtKB-SubCell"/>
</dbReference>
<comment type="caution">
    <text evidence="11">The sequence shown here is derived from an EMBL/GenBank/DDBJ whole genome shotgun (WGS) entry which is preliminary data.</text>
</comment>
<dbReference type="PANTHER" id="PTHR35011:SF2">
    <property type="entry name" value="2,3-DIKETO-L-GULONATE TRAP TRANSPORTER SMALL PERMEASE PROTEIN YIAM"/>
    <property type="match status" value="1"/>
</dbReference>
<sequence>MSKLQKVKASSRHLDNGLEMIALFCLLISVFGAIISVFLRYVFGISLQIVEEICRYTIIYGVFAYIGPLIKRNAHLKMDLLKNLLKGKMKYLNNLVISVILFASFIFLLWSSIIWTKSLFDMQITTVAGTMLMFIPALAIPMGMFLGCLYSMLQIVIDFLSFKQSQKLEETTSIDSGLN</sequence>
<evidence type="ECO:0000256" key="3">
    <source>
        <dbReference type="ARBA" id="ARBA00022475"/>
    </source>
</evidence>
<keyword evidence="5 9" id="KW-0812">Transmembrane</keyword>
<evidence type="ECO:0000256" key="1">
    <source>
        <dbReference type="ARBA" id="ARBA00004429"/>
    </source>
</evidence>
<evidence type="ECO:0000256" key="7">
    <source>
        <dbReference type="ARBA" id="ARBA00023136"/>
    </source>
</evidence>
<feature type="transmembrane region" description="Helical" evidence="9">
    <location>
        <begin position="91"/>
        <end position="113"/>
    </location>
</feature>
<comment type="similarity">
    <text evidence="8">Belongs to the TRAP transporter small permease family.</text>
</comment>
<dbReference type="Pfam" id="PF04290">
    <property type="entry name" value="DctQ"/>
    <property type="match status" value="1"/>
</dbReference>
<evidence type="ECO:0000256" key="2">
    <source>
        <dbReference type="ARBA" id="ARBA00022448"/>
    </source>
</evidence>
<evidence type="ECO:0000313" key="12">
    <source>
        <dbReference type="Proteomes" id="UP000480185"/>
    </source>
</evidence>
<dbReference type="Proteomes" id="UP000480185">
    <property type="component" value="Unassembled WGS sequence"/>
</dbReference>
<feature type="transmembrane region" description="Helical" evidence="9">
    <location>
        <begin position="21"/>
        <end position="41"/>
    </location>
</feature>
<keyword evidence="4" id="KW-0997">Cell inner membrane</keyword>
<gene>
    <name evidence="11" type="ORF">GH754_00865</name>
</gene>
<keyword evidence="12" id="KW-1185">Reference proteome</keyword>
<dbReference type="InterPro" id="IPR007387">
    <property type="entry name" value="TRAP_DctQ"/>
</dbReference>
<keyword evidence="3" id="KW-1003">Cell membrane</keyword>
<feature type="domain" description="Tripartite ATP-independent periplasmic transporters DctQ component" evidence="10">
    <location>
        <begin position="34"/>
        <end position="156"/>
    </location>
</feature>
<evidence type="ECO:0000313" key="11">
    <source>
        <dbReference type="EMBL" id="MRG84872.1"/>
    </source>
</evidence>
<dbReference type="PANTHER" id="PTHR35011">
    <property type="entry name" value="2,3-DIKETO-L-GULONATE TRAP TRANSPORTER SMALL PERMEASE PROTEIN YIAM"/>
    <property type="match status" value="1"/>
</dbReference>
<keyword evidence="2" id="KW-0813">Transport</keyword>
<comment type="subcellular location">
    <subcellularLocation>
        <location evidence="1">Cell inner membrane</location>
        <topology evidence="1">Multi-pass membrane protein</topology>
    </subcellularLocation>
</comment>
<dbReference type="EMBL" id="WJNH01000001">
    <property type="protein sequence ID" value="MRG84872.1"/>
    <property type="molecule type" value="Genomic_DNA"/>
</dbReference>
<reference evidence="11 12" key="1">
    <citation type="submission" date="2019-11" db="EMBL/GenBank/DDBJ databases">
        <authorList>
            <person name="Li J."/>
        </authorList>
    </citation>
    <scope>NUCLEOTIDE SEQUENCE [LARGE SCALE GENOMIC DNA]</scope>
    <source>
        <strain evidence="11 12">J4</strain>
    </source>
</reference>
<dbReference type="AlphaFoldDB" id="A0A6G1X1Q3"/>
<feature type="transmembrane region" description="Helical" evidence="9">
    <location>
        <begin position="53"/>
        <end position="70"/>
    </location>
</feature>
<evidence type="ECO:0000256" key="9">
    <source>
        <dbReference type="SAM" id="Phobius"/>
    </source>
</evidence>
<evidence type="ECO:0000256" key="8">
    <source>
        <dbReference type="ARBA" id="ARBA00038436"/>
    </source>
</evidence>
<protein>
    <submittedName>
        <fullName evidence="11">TRAP transporter small permease subunit</fullName>
    </submittedName>
</protein>
<dbReference type="InterPro" id="IPR055348">
    <property type="entry name" value="DctQ"/>
</dbReference>
<keyword evidence="7 9" id="KW-0472">Membrane</keyword>
<organism evidence="11 12">
    <name type="scientific">Salinibacillus xinjiangensis</name>
    <dbReference type="NCBI Taxonomy" id="1229268"/>
    <lineage>
        <taxon>Bacteria</taxon>
        <taxon>Bacillati</taxon>
        <taxon>Bacillota</taxon>
        <taxon>Bacilli</taxon>
        <taxon>Bacillales</taxon>
        <taxon>Bacillaceae</taxon>
        <taxon>Salinibacillus</taxon>
    </lineage>
</organism>
<proteinExistence type="inferred from homology"/>
<evidence type="ECO:0000256" key="5">
    <source>
        <dbReference type="ARBA" id="ARBA00022692"/>
    </source>
</evidence>
<dbReference type="GO" id="GO:0022857">
    <property type="term" value="F:transmembrane transporter activity"/>
    <property type="evidence" value="ECO:0007669"/>
    <property type="project" value="TreeGrafter"/>
</dbReference>
<evidence type="ECO:0000259" key="10">
    <source>
        <dbReference type="Pfam" id="PF04290"/>
    </source>
</evidence>
<keyword evidence="6 9" id="KW-1133">Transmembrane helix</keyword>
<dbReference type="OrthoDB" id="7862335at2"/>
<feature type="transmembrane region" description="Helical" evidence="9">
    <location>
        <begin position="133"/>
        <end position="157"/>
    </location>
</feature>
<dbReference type="RefSeq" id="WP_153726843.1">
    <property type="nucleotide sequence ID" value="NZ_WJNH01000001.1"/>
</dbReference>
<accession>A0A6G1X1Q3</accession>
<name>A0A6G1X1Q3_9BACI</name>